<reference evidence="5" key="1">
    <citation type="submission" date="2016-03" db="EMBL/GenBank/DDBJ databases">
        <authorList>
            <person name="Devillers Hugo."/>
        </authorList>
    </citation>
    <scope>NUCLEOTIDE SEQUENCE [LARGE SCALE GENOMIC DNA]</scope>
</reference>
<keyword evidence="1" id="KW-0812">Transmembrane</keyword>
<evidence type="ECO:0000259" key="3">
    <source>
        <dbReference type="Pfam" id="PF23317"/>
    </source>
</evidence>
<dbReference type="PANTHER" id="PTHR35859:SF1">
    <property type="entry name" value="NONSELECTIVE CATION CHANNEL PROTEIN"/>
    <property type="match status" value="1"/>
</dbReference>
<keyword evidence="5" id="KW-1185">Reference proteome</keyword>
<name>A0A1G4J9K8_9SACH</name>
<feature type="transmembrane region" description="Helical" evidence="1">
    <location>
        <begin position="432"/>
        <end position="453"/>
    </location>
</feature>
<keyword evidence="1" id="KW-0472">Membrane</keyword>
<evidence type="ECO:0000313" key="4">
    <source>
        <dbReference type="EMBL" id="SCU86590.1"/>
    </source>
</evidence>
<dbReference type="InterPro" id="IPR056337">
    <property type="entry name" value="LHD_YVC1"/>
</dbReference>
<sequence length="679" mass="78252">MPSYLLPTTNGIDWSSEQPPTYDVPNPRQILRICLNLKYLIDKVVPILYDEKLIMCDHSRILNKHVLSLAREACGGKKDDPKSIHKYQSVIIFSLLKVCSWYWDLAATELHNAELYCLRASAAQQLCKLVIEQEEGREAQFLFIQMLCRRYVINENDEDSIAENALELAMDMHCTTVIGSSGYQRCLKWLWRGWIIQSRCDHKSYVICDSVSSSKFTRHFHPDRLKTPMYQNIINIMFSFVFLVLYTVVVNSKDSKAVQPIEFLEGIFYFFTLGSVLDEISKCYHVGWSYIGFWNSFNGAMYFIIMSSMILRVVSVSPIQTHYPAEYWDKISYRILSCAAPMVWTRLLLYLESKRFVGALLVILKHMMKESIVFFFLLLLIVLGFLQGFVGLDSSDGNREITWPIVSNLLLTVLGAGRFDMFDDFAPPFATILYYSYSFVVSVILLNILIALYSTAYEKVIDNAVDEYMALMAQKTLRYIRAPDEDVYVPPLNLVELFLTPFLHFLPPKMAKRISVFVMTILYFPLLLGVAVKEVREAKRVFYNRMKKQEDDANETDVAWDLTDGYVDEADGWIPNSESSGIMATQKRNKRSLKLQKDAENADPDFKVKGEWFQSVKSAIQPVEHGFTSGIGWEMYDVYREATEQREASDKKIDELTMMVESLTKMVKELAPQSDSSEK</sequence>
<organism evidence="4 5">
    <name type="scientific">Lachancea meyersii CBS 8951</name>
    <dbReference type="NCBI Taxonomy" id="1266667"/>
    <lineage>
        <taxon>Eukaryota</taxon>
        <taxon>Fungi</taxon>
        <taxon>Dikarya</taxon>
        <taxon>Ascomycota</taxon>
        <taxon>Saccharomycotina</taxon>
        <taxon>Saccharomycetes</taxon>
        <taxon>Saccharomycetales</taxon>
        <taxon>Saccharomycetaceae</taxon>
        <taxon>Lachancea</taxon>
    </lineage>
</organism>
<dbReference type="Proteomes" id="UP000191144">
    <property type="component" value="Chromosome D"/>
</dbReference>
<feature type="transmembrane region" description="Helical" evidence="1">
    <location>
        <begin position="372"/>
        <end position="389"/>
    </location>
</feature>
<protein>
    <submittedName>
        <fullName evidence="4">LAME_0D06832g1_1</fullName>
    </submittedName>
</protein>
<dbReference type="AlphaFoldDB" id="A0A1G4J9K8"/>
<evidence type="ECO:0000313" key="5">
    <source>
        <dbReference type="Proteomes" id="UP000191144"/>
    </source>
</evidence>
<feature type="domain" description="YVC1 N-terminal linker helical" evidence="2">
    <location>
        <begin position="30"/>
        <end position="220"/>
    </location>
</feature>
<dbReference type="EMBL" id="LT598482">
    <property type="protein sequence ID" value="SCU86590.1"/>
    <property type="molecule type" value="Genomic_DNA"/>
</dbReference>
<keyword evidence="1" id="KW-1133">Transmembrane helix</keyword>
<feature type="domain" description="Calcium channel YVC1-like C-terminal transmembrane" evidence="3">
    <location>
        <begin position="244"/>
        <end position="539"/>
    </location>
</feature>
<dbReference type="Pfam" id="PF23190">
    <property type="entry name" value="LHD_TRPY1"/>
    <property type="match status" value="1"/>
</dbReference>
<dbReference type="OrthoDB" id="301415at2759"/>
<evidence type="ECO:0000256" key="1">
    <source>
        <dbReference type="SAM" id="Phobius"/>
    </source>
</evidence>
<evidence type="ECO:0000259" key="2">
    <source>
        <dbReference type="Pfam" id="PF23190"/>
    </source>
</evidence>
<feature type="transmembrane region" description="Helical" evidence="1">
    <location>
        <begin position="289"/>
        <end position="311"/>
    </location>
</feature>
<dbReference type="InterPro" id="IPR056336">
    <property type="entry name" value="YVC1_C"/>
</dbReference>
<dbReference type="Pfam" id="PF23317">
    <property type="entry name" value="YVC1_C"/>
    <property type="match status" value="1"/>
</dbReference>
<proteinExistence type="predicted"/>
<feature type="transmembrane region" description="Helical" evidence="1">
    <location>
        <begin position="514"/>
        <end position="532"/>
    </location>
</feature>
<accession>A0A1G4J9K8</accession>
<feature type="transmembrane region" description="Helical" evidence="1">
    <location>
        <begin position="233"/>
        <end position="251"/>
    </location>
</feature>
<feature type="transmembrane region" description="Helical" evidence="1">
    <location>
        <begin position="331"/>
        <end position="351"/>
    </location>
</feature>
<dbReference type="PANTHER" id="PTHR35859">
    <property type="entry name" value="NONSELECTIVE CATION CHANNEL PROTEIN"/>
    <property type="match status" value="1"/>
</dbReference>
<gene>
    <name evidence="4" type="ORF">LAME_0D06832G</name>
</gene>
<dbReference type="InterPro" id="IPR052971">
    <property type="entry name" value="TRP_calcium_channel"/>
</dbReference>